<evidence type="ECO:0000313" key="2">
    <source>
        <dbReference type="Proteomes" id="UP001546774"/>
    </source>
</evidence>
<organism evidence="1 2">
    <name type="scientific">Lachnospira intestinalis</name>
    <dbReference type="NCBI Taxonomy" id="3133158"/>
    <lineage>
        <taxon>Bacteria</taxon>
        <taxon>Bacillati</taxon>
        <taxon>Bacillota</taxon>
        <taxon>Clostridia</taxon>
        <taxon>Lachnospirales</taxon>
        <taxon>Lachnospiraceae</taxon>
        <taxon>Lachnospira</taxon>
    </lineage>
</organism>
<gene>
    <name evidence="1" type="ORF">WMO37_02235</name>
</gene>
<keyword evidence="2" id="KW-1185">Reference proteome</keyword>
<comment type="caution">
    <text evidence="1">The sequence shown here is derived from an EMBL/GenBank/DDBJ whole genome shotgun (WGS) entry which is preliminary data.</text>
</comment>
<reference evidence="1" key="1">
    <citation type="submission" date="2024-03" db="EMBL/GenBank/DDBJ databases">
        <title>Human intestinal bacterial collection.</title>
        <authorList>
            <person name="Pauvert C."/>
            <person name="Hitch T.C.A."/>
            <person name="Clavel T."/>
        </authorList>
    </citation>
    <scope>NUCLEOTIDE SEQUENCE [LARGE SCALE GENOMIC DNA]</scope>
    <source>
        <strain evidence="1">CLA-AA-H89B</strain>
    </source>
</reference>
<dbReference type="EMBL" id="JBBMFS010000001">
    <property type="protein sequence ID" value="MEQ2553831.1"/>
    <property type="molecule type" value="Genomic_DNA"/>
</dbReference>
<evidence type="ECO:0000313" key="1">
    <source>
        <dbReference type="EMBL" id="MEQ2553831.1"/>
    </source>
</evidence>
<protein>
    <submittedName>
        <fullName evidence="1">Uncharacterized protein</fullName>
    </submittedName>
</protein>
<sequence>MNGKMNMSISQIFQKDGKPTAFVLFSEGRKSAEGKIPDCTIISNDGFSEKEVKALELYLKMQQESILKTAKEVNIMKAFMQN</sequence>
<dbReference type="Proteomes" id="UP001546774">
    <property type="component" value="Unassembled WGS sequence"/>
</dbReference>
<accession>A0ABV1H2A5</accession>
<proteinExistence type="predicted"/>
<name>A0ABV1H2A5_9FIRM</name>